<dbReference type="EMBL" id="JAHRIP010007486">
    <property type="protein sequence ID" value="MEQ2282280.1"/>
    <property type="molecule type" value="Genomic_DNA"/>
</dbReference>
<evidence type="ECO:0000313" key="1">
    <source>
        <dbReference type="EMBL" id="MEQ2282280.1"/>
    </source>
</evidence>
<sequence length="124" mass="14463">MHVTTVERKNSLLTGRNFQQNRNQARCERPCATTDWGFETKTERKILGFFFAKDNTARLGNTSDSARKQFLVNLWSRALTSAQLQDFLTFSRFAVFLRIQKLSQNCPQVATFPYKPYQFKELKA</sequence>
<gene>
    <name evidence="1" type="ORF">AMECASPLE_038859</name>
</gene>
<accession>A0ABV0XLD8</accession>
<proteinExistence type="predicted"/>
<evidence type="ECO:0000313" key="2">
    <source>
        <dbReference type="Proteomes" id="UP001469553"/>
    </source>
</evidence>
<reference evidence="1 2" key="1">
    <citation type="submission" date="2021-06" db="EMBL/GenBank/DDBJ databases">
        <authorList>
            <person name="Palmer J.M."/>
        </authorList>
    </citation>
    <scope>NUCLEOTIDE SEQUENCE [LARGE SCALE GENOMIC DNA]</scope>
    <source>
        <strain evidence="1 2">AS_MEX2019</strain>
        <tissue evidence="1">Muscle</tissue>
    </source>
</reference>
<organism evidence="1 2">
    <name type="scientific">Ameca splendens</name>
    <dbReference type="NCBI Taxonomy" id="208324"/>
    <lineage>
        <taxon>Eukaryota</taxon>
        <taxon>Metazoa</taxon>
        <taxon>Chordata</taxon>
        <taxon>Craniata</taxon>
        <taxon>Vertebrata</taxon>
        <taxon>Euteleostomi</taxon>
        <taxon>Actinopterygii</taxon>
        <taxon>Neopterygii</taxon>
        <taxon>Teleostei</taxon>
        <taxon>Neoteleostei</taxon>
        <taxon>Acanthomorphata</taxon>
        <taxon>Ovalentaria</taxon>
        <taxon>Atherinomorphae</taxon>
        <taxon>Cyprinodontiformes</taxon>
        <taxon>Goodeidae</taxon>
        <taxon>Ameca</taxon>
    </lineage>
</organism>
<protein>
    <submittedName>
        <fullName evidence="1">Uncharacterized protein</fullName>
    </submittedName>
</protein>
<name>A0ABV0XLD8_9TELE</name>
<keyword evidence="2" id="KW-1185">Reference proteome</keyword>
<comment type="caution">
    <text evidence="1">The sequence shown here is derived from an EMBL/GenBank/DDBJ whole genome shotgun (WGS) entry which is preliminary data.</text>
</comment>
<dbReference type="Proteomes" id="UP001469553">
    <property type="component" value="Unassembled WGS sequence"/>
</dbReference>